<dbReference type="EMBL" id="JBHSGN010000024">
    <property type="protein sequence ID" value="MFC4672734.1"/>
    <property type="molecule type" value="Genomic_DNA"/>
</dbReference>
<accession>A0ABV9KSA9</accession>
<evidence type="ECO:0000313" key="2">
    <source>
        <dbReference type="Proteomes" id="UP001596023"/>
    </source>
</evidence>
<proteinExistence type="predicted"/>
<reference evidence="2" key="1">
    <citation type="journal article" date="2019" name="Int. J. Syst. Evol. Microbiol.">
        <title>The Global Catalogue of Microorganisms (GCM) 10K type strain sequencing project: providing services to taxonomists for standard genome sequencing and annotation.</title>
        <authorList>
            <consortium name="The Broad Institute Genomics Platform"/>
            <consortium name="The Broad Institute Genome Sequencing Center for Infectious Disease"/>
            <person name="Wu L."/>
            <person name="Ma J."/>
        </authorList>
    </citation>
    <scope>NUCLEOTIDE SEQUENCE [LARGE SCALE GENOMIC DNA]</scope>
    <source>
        <strain evidence="2">CCUG 66188</strain>
    </source>
</reference>
<evidence type="ECO:0000313" key="1">
    <source>
        <dbReference type="EMBL" id="MFC4672734.1"/>
    </source>
</evidence>
<sequence length="249" mass="29056">MQYLKYKELVDKKSKLQEEIKEAIICTLKANNGRFKYISPDIDDEDAGFEDGYPVISTLWGKHGTYNVAITEVYLVEQEHGLPEIYVDGIEQELETEQKGFMVYPPQFSDIIHFLMTSTYNRIHDYATRLALHGLVGKYNLLPDAFIYEDGTILSRYDSENYSLVQKYVSEIERLMKDSSEAIEGGDRDNVHSRIMKMADDLTILSMLEENMMVEVNNCFYFREKFQDKFNDINDEIEADLNGFFNLKY</sequence>
<gene>
    <name evidence="1" type="ORF">ACFO6W_03400</name>
</gene>
<comment type="caution">
    <text evidence="1">The sequence shown here is derived from an EMBL/GenBank/DDBJ whole genome shotgun (WGS) entry which is preliminary data.</text>
</comment>
<protein>
    <submittedName>
        <fullName evidence="1">Uncharacterized protein</fullName>
    </submittedName>
</protein>
<name>A0ABV9KSA9_9BACT</name>
<dbReference type="RefSeq" id="WP_379993937.1">
    <property type="nucleotide sequence ID" value="NZ_JBHSGN010000024.1"/>
</dbReference>
<organism evidence="1 2">
    <name type="scientific">Dysgonomonas termitidis</name>
    <dbReference type="NCBI Taxonomy" id="1516126"/>
    <lineage>
        <taxon>Bacteria</taxon>
        <taxon>Pseudomonadati</taxon>
        <taxon>Bacteroidota</taxon>
        <taxon>Bacteroidia</taxon>
        <taxon>Bacteroidales</taxon>
        <taxon>Dysgonomonadaceae</taxon>
        <taxon>Dysgonomonas</taxon>
    </lineage>
</organism>
<dbReference type="Proteomes" id="UP001596023">
    <property type="component" value="Unassembled WGS sequence"/>
</dbReference>
<keyword evidence="2" id="KW-1185">Reference proteome</keyword>